<dbReference type="RefSeq" id="WP_005972601.1">
    <property type="nucleotide sequence ID" value="NZ_CP077136.1"/>
</dbReference>
<evidence type="ECO:0000313" key="1">
    <source>
        <dbReference type="EMBL" id="OWP24610.1"/>
    </source>
</evidence>
<accession>A0A246EDF8</accession>
<evidence type="ECO:0000313" key="2">
    <source>
        <dbReference type="Proteomes" id="UP000197470"/>
    </source>
</evidence>
<dbReference type="GeneID" id="60659271"/>
<reference evidence="1 2" key="1">
    <citation type="submission" date="2017-05" db="EMBL/GenBank/DDBJ databases">
        <title>Genome sequencing of Fusobacterium nucleatum subsp. polymorphum KCOM 1001 (=ChDC F119).</title>
        <authorList>
            <person name="Kook J.-K."/>
            <person name="Park S.-N."/>
            <person name="Lim Y.K."/>
            <person name="Roh H."/>
        </authorList>
    </citation>
    <scope>NUCLEOTIDE SEQUENCE [LARGE SCALE GENOMIC DNA]</scope>
    <source>
        <strain evidence="1 2">KCOM 1001</strain>
    </source>
</reference>
<organism evidence="1 2">
    <name type="scientific">Fusobacterium nucleatum subsp. polymorphum</name>
    <name type="common">Fusobacterium polymorphum</name>
    <dbReference type="NCBI Taxonomy" id="76857"/>
    <lineage>
        <taxon>Bacteria</taxon>
        <taxon>Fusobacteriati</taxon>
        <taxon>Fusobacteriota</taxon>
        <taxon>Fusobacteriia</taxon>
        <taxon>Fusobacteriales</taxon>
        <taxon>Fusobacteriaceae</taxon>
        <taxon>Fusobacterium</taxon>
    </lineage>
</organism>
<gene>
    <name evidence="1" type="ORF">CA839_00865</name>
</gene>
<name>A0A246EDF8_FUSNP</name>
<comment type="caution">
    <text evidence="1">The sequence shown here is derived from an EMBL/GenBank/DDBJ whole genome shotgun (WGS) entry which is preliminary data.</text>
</comment>
<dbReference type="Proteomes" id="UP000197470">
    <property type="component" value="Unassembled WGS sequence"/>
</dbReference>
<dbReference type="AlphaFoldDB" id="A0A246EDF8"/>
<protein>
    <submittedName>
        <fullName evidence="1">Uncharacterized protein</fullName>
    </submittedName>
</protein>
<sequence>MRKYFLKILLVILVILIILFFKACVTYRTKGKYTINSHEKYNIEKFTKIPNLKSVDILYSGKINFILYDNTCNLVLRKIEIYYKNKLLGRTNININICKLENLNESENSKFYSLQNFLLEVFGKENEKIELDHTNTGEYYFYIYIKDTNINKEYKIEKIESIFFEKKGFDIFVPNI</sequence>
<proteinExistence type="predicted"/>
<dbReference type="EMBL" id="NHRT01000001">
    <property type="protein sequence ID" value="OWP24610.1"/>
    <property type="molecule type" value="Genomic_DNA"/>
</dbReference>